<gene>
    <name evidence="2" type="ORF">V6M85_02960</name>
</gene>
<dbReference type="Pfam" id="PF06157">
    <property type="entry name" value="DUF973"/>
    <property type="match status" value="1"/>
</dbReference>
<feature type="transmembrane region" description="Helical" evidence="1">
    <location>
        <begin position="70"/>
        <end position="101"/>
    </location>
</feature>
<evidence type="ECO:0000313" key="3">
    <source>
        <dbReference type="Proteomes" id="UP001432202"/>
    </source>
</evidence>
<evidence type="ECO:0000313" key="2">
    <source>
        <dbReference type="EMBL" id="WWQ61059.1"/>
    </source>
</evidence>
<protein>
    <submittedName>
        <fullName evidence="2">DUF973 family protein</fullName>
    </submittedName>
</protein>
<reference evidence="2 3" key="1">
    <citation type="submission" date="2024-02" db="EMBL/GenBank/DDBJ databases">
        <title>STSV induces naive adaptation in Sulfolobus.</title>
        <authorList>
            <person name="Xiang X."/>
            <person name="Song M."/>
        </authorList>
    </citation>
    <scope>NUCLEOTIDE SEQUENCE [LARGE SCALE GENOMIC DNA]</scope>
    <source>
        <strain evidence="2 3">RT2</strain>
    </source>
</reference>
<dbReference type="RefSeq" id="WP_338602803.1">
    <property type="nucleotide sequence ID" value="NZ_CP146016.1"/>
</dbReference>
<dbReference type="AlphaFoldDB" id="A0AAX4L2B6"/>
<dbReference type="InterPro" id="IPR009321">
    <property type="entry name" value="DUF973"/>
</dbReference>
<name>A0AAX4L2B6_9CREN</name>
<keyword evidence="1" id="KW-0472">Membrane</keyword>
<keyword evidence="3" id="KW-1185">Reference proteome</keyword>
<proteinExistence type="predicted"/>
<accession>A0AAX4L2B6</accession>
<sequence>MANKVFQKLLLPNENLIDYIPHRALNNFYIGLTNFRVLVIDNRQKREKITEIPLNSITKISTNYQSKRPIAVGVGFIVLGAILLRVYIGIFFIIVGILALLGKQKTGELIINTDSKTFTFKILRIEKKELDEFETRIREILEGKITLPSPPPIDSPQFDVQPPPNTAEPIVNTTGSAIIKSNGDVIANIQVTTPTILLTAKIDGTNYYSVLIMPQSIPAGSTEVKIKLSPLPIQLNPDKIYSLTLTAESNGNKFDIRIPARFQY</sequence>
<evidence type="ECO:0000256" key="1">
    <source>
        <dbReference type="SAM" id="Phobius"/>
    </source>
</evidence>
<keyword evidence="1" id="KW-1133">Transmembrane helix</keyword>
<dbReference type="Proteomes" id="UP001432202">
    <property type="component" value="Chromosome"/>
</dbReference>
<dbReference type="GeneID" id="89335694"/>
<keyword evidence="1" id="KW-0812">Transmembrane</keyword>
<dbReference type="EMBL" id="CP146016">
    <property type="protein sequence ID" value="WWQ61059.1"/>
    <property type="molecule type" value="Genomic_DNA"/>
</dbReference>
<organism evidence="2 3">
    <name type="scientific">Sulfolobus tengchongensis</name>
    <dbReference type="NCBI Taxonomy" id="207809"/>
    <lineage>
        <taxon>Archaea</taxon>
        <taxon>Thermoproteota</taxon>
        <taxon>Thermoprotei</taxon>
        <taxon>Sulfolobales</taxon>
        <taxon>Sulfolobaceae</taxon>
        <taxon>Sulfolobus</taxon>
    </lineage>
</organism>